<feature type="domain" description="HTH tetR-type" evidence="5">
    <location>
        <begin position="5"/>
        <end position="65"/>
    </location>
</feature>
<dbReference type="PRINTS" id="PR00455">
    <property type="entry name" value="HTHTETR"/>
</dbReference>
<evidence type="ECO:0000313" key="6">
    <source>
        <dbReference type="EMBL" id="MFC4302626.1"/>
    </source>
</evidence>
<reference evidence="7" key="1">
    <citation type="journal article" date="2019" name="Int. J. Syst. Evol. Microbiol.">
        <title>The Global Catalogue of Microorganisms (GCM) 10K type strain sequencing project: providing services to taxonomists for standard genome sequencing and annotation.</title>
        <authorList>
            <consortium name="The Broad Institute Genomics Platform"/>
            <consortium name="The Broad Institute Genome Sequencing Center for Infectious Disease"/>
            <person name="Wu L."/>
            <person name="Ma J."/>
        </authorList>
    </citation>
    <scope>NUCLEOTIDE SEQUENCE [LARGE SCALE GENOMIC DNA]</scope>
    <source>
        <strain evidence="7">CGMCC 4.1641</strain>
    </source>
</reference>
<keyword evidence="3" id="KW-0804">Transcription</keyword>
<dbReference type="PANTHER" id="PTHR47506:SF3">
    <property type="entry name" value="HTH-TYPE TRANSCRIPTIONAL REGULATOR LMRA"/>
    <property type="match status" value="1"/>
</dbReference>
<accession>A0ABV8S4Z2</accession>
<sequence length="200" mass="22236">MRKPDEIREKIIVHALHLFNTRGIAQTSIQDIMQATGLPKGAIYRRFETKEAIVLATFERAGQILQEFFVQAEREGTTALGKLLKISAIYQDAVDNPPIPGGCPLLNMAVESDGVFPELQQKAAIAYGGMVLFVQSIIEQGIRNGEFRSDTDASDMASFLIDSMEGAIMASRLTGSNDPIHRNMKYMERLLRSCMIQQID</sequence>
<proteinExistence type="predicted"/>
<dbReference type="InterPro" id="IPR009057">
    <property type="entry name" value="Homeodomain-like_sf"/>
</dbReference>
<keyword evidence="1" id="KW-0805">Transcription regulation</keyword>
<dbReference type="Pfam" id="PF16925">
    <property type="entry name" value="TetR_C_13"/>
    <property type="match status" value="1"/>
</dbReference>
<dbReference type="Proteomes" id="UP001595755">
    <property type="component" value="Unassembled WGS sequence"/>
</dbReference>
<comment type="caution">
    <text evidence="6">The sequence shown here is derived from an EMBL/GenBank/DDBJ whole genome shotgun (WGS) entry which is preliminary data.</text>
</comment>
<dbReference type="PANTHER" id="PTHR47506">
    <property type="entry name" value="TRANSCRIPTIONAL REGULATORY PROTEIN"/>
    <property type="match status" value="1"/>
</dbReference>
<keyword evidence="7" id="KW-1185">Reference proteome</keyword>
<evidence type="ECO:0000256" key="4">
    <source>
        <dbReference type="PROSITE-ProRule" id="PRU00335"/>
    </source>
</evidence>
<dbReference type="InterPro" id="IPR036271">
    <property type="entry name" value="Tet_transcr_reg_TetR-rel_C_sf"/>
</dbReference>
<dbReference type="Gene3D" id="1.10.357.10">
    <property type="entry name" value="Tetracycline Repressor, domain 2"/>
    <property type="match status" value="1"/>
</dbReference>
<dbReference type="Pfam" id="PF00440">
    <property type="entry name" value="TetR_N"/>
    <property type="match status" value="1"/>
</dbReference>
<dbReference type="EMBL" id="JBHSED010000004">
    <property type="protein sequence ID" value="MFC4302626.1"/>
    <property type="molecule type" value="Genomic_DNA"/>
</dbReference>
<keyword evidence="2 4" id="KW-0238">DNA-binding</keyword>
<dbReference type="SUPFAM" id="SSF46689">
    <property type="entry name" value="Homeodomain-like"/>
    <property type="match status" value="1"/>
</dbReference>
<organism evidence="6 7">
    <name type="scientific">Cohnella boryungensis</name>
    <dbReference type="NCBI Taxonomy" id="768479"/>
    <lineage>
        <taxon>Bacteria</taxon>
        <taxon>Bacillati</taxon>
        <taxon>Bacillota</taxon>
        <taxon>Bacilli</taxon>
        <taxon>Bacillales</taxon>
        <taxon>Paenibacillaceae</taxon>
        <taxon>Cohnella</taxon>
    </lineage>
</organism>
<evidence type="ECO:0000256" key="3">
    <source>
        <dbReference type="ARBA" id="ARBA00023163"/>
    </source>
</evidence>
<feature type="DNA-binding region" description="H-T-H motif" evidence="4">
    <location>
        <begin position="28"/>
        <end position="47"/>
    </location>
</feature>
<protein>
    <submittedName>
        <fullName evidence="6">TetR/AcrR family transcriptional regulator</fullName>
    </submittedName>
</protein>
<evidence type="ECO:0000256" key="2">
    <source>
        <dbReference type="ARBA" id="ARBA00023125"/>
    </source>
</evidence>
<evidence type="ECO:0000256" key="1">
    <source>
        <dbReference type="ARBA" id="ARBA00023015"/>
    </source>
</evidence>
<dbReference type="PROSITE" id="PS50977">
    <property type="entry name" value="HTH_TETR_2"/>
    <property type="match status" value="1"/>
</dbReference>
<dbReference type="RefSeq" id="WP_204604399.1">
    <property type="nucleotide sequence ID" value="NZ_JBHSED010000004.1"/>
</dbReference>
<dbReference type="InterPro" id="IPR011075">
    <property type="entry name" value="TetR_C"/>
</dbReference>
<name>A0ABV8S4Z2_9BACL</name>
<evidence type="ECO:0000259" key="5">
    <source>
        <dbReference type="PROSITE" id="PS50977"/>
    </source>
</evidence>
<gene>
    <name evidence="6" type="ORF">ACFO1S_04120</name>
</gene>
<dbReference type="InterPro" id="IPR001647">
    <property type="entry name" value="HTH_TetR"/>
</dbReference>
<dbReference type="SUPFAM" id="SSF48498">
    <property type="entry name" value="Tetracyclin repressor-like, C-terminal domain"/>
    <property type="match status" value="1"/>
</dbReference>
<evidence type="ECO:0000313" key="7">
    <source>
        <dbReference type="Proteomes" id="UP001595755"/>
    </source>
</evidence>